<dbReference type="SUPFAM" id="SSF49464">
    <property type="entry name" value="Carboxypeptidase regulatory domain-like"/>
    <property type="match status" value="1"/>
</dbReference>
<feature type="signal peptide" evidence="1">
    <location>
        <begin position="1"/>
        <end position="19"/>
    </location>
</feature>
<evidence type="ECO:0000313" key="3">
    <source>
        <dbReference type="Proteomes" id="UP000295260"/>
    </source>
</evidence>
<keyword evidence="1" id="KW-0732">Signal</keyword>
<name>A0A4R6QA19_9FLAO</name>
<reference evidence="2 3" key="1">
    <citation type="submission" date="2019-03" db="EMBL/GenBank/DDBJ databases">
        <title>Genomic Encyclopedia of Archaeal and Bacterial Type Strains, Phase II (KMG-II): from individual species to whole genera.</title>
        <authorList>
            <person name="Goeker M."/>
        </authorList>
    </citation>
    <scope>NUCLEOTIDE SEQUENCE [LARGE SCALE GENOMIC DNA]</scope>
    <source>
        <strain evidence="2 3">DSM 25687</strain>
    </source>
</reference>
<sequence>MKLKLLLSFLLFTFFYCFAQAQKTINGKVICNEMALEKIDVVNLNSKKSSTTDSQGNFSIEAKVNDVLLVLSKDYYDIKVTITAADFSKDRLRIALSKKPIELDEVTINKVEKVNVIVSPEEIAMSKIAKFESAPKTVGVYTGEMPYGMDFVGLFKKIFKSNKKKDKNETSRFVSFKEYAVSKFDADEFFYKKLKIKPDELDLFIAFCESDAHYKTIMEREDTLETMEFLMARNEAFQKLER</sequence>
<dbReference type="OrthoDB" id="1431099at2"/>
<evidence type="ECO:0008006" key="4">
    <source>
        <dbReference type="Google" id="ProtNLM"/>
    </source>
</evidence>
<gene>
    <name evidence="2" type="ORF">BC748_1958</name>
</gene>
<dbReference type="RefSeq" id="WP_133533223.1">
    <property type="nucleotide sequence ID" value="NZ_SNXR01000014.1"/>
</dbReference>
<keyword evidence="3" id="KW-1185">Reference proteome</keyword>
<proteinExistence type="predicted"/>
<evidence type="ECO:0000313" key="2">
    <source>
        <dbReference type="EMBL" id="TDP58726.1"/>
    </source>
</evidence>
<dbReference type="Proteomes" id="UP000295260">
    <property type="component" value="Unassembled WGS sequence"/>
</dbReference>
<protein>
    <recommendedName>
        <fullName evidence="4">Carboxypeptidase-like protein</fullName>
    </recommendedName>
</protein>
<feature type="chain" id="PRO_5020716404" description="Carboxypeptidase-like protein" evidence="1">
    <location>
        <begin position="20"/>
        <end position="242"/>
    </location>
</feature>
<evidence type="ECO:0000256" key="1">
    <source>
        <dbReference type="SAM" id="SignalP"/>
    </source>
</evidence>
<organism evidence="2 3">
    <name type="scientific">Flavobacterium dankookense</name>
    <dbReference type="NCBI Taxonomy" id="706186"/>
    <lineage>
        <taxon>Bacteria</taxon>
        <taxon>Pseudomonadati</taxon>
        <taxon>Bacteroidota</taxon>
        <taxon>Flavobacteriia</taxon>
        <taxon>Flavobacteriales</taxon>
        <taxon>Flavobacteriaceae</taxon>
        <taxon>Flavobacterium</taxon>
    </lineage>
</organism>
<comment type="caution">
    <text evidence="2">The sequence shown here is derived from an EMBL/GenBank/DDBJ whole genome shotgun (WGS) entry which is preliminary data.</text>
</comment>
<dbReference type="AlphaFoldDB" id="A0A4R6QA19"/>
<accession>A0A4R6QA19</accession>
<dbReference type="EMBL" id="SNXR01000014">
    <property type="protein sequence ID" value="TDP58726.1"/>
    <property type="molecule type" value="Genomic_DNA"/>
</dbReference>
<dbReference type="InterPro" id="IPR008969">
    <property type="entry name" value="CarboxyPept-like_regulatory"/>
</dbReference>